<evidence type="ECO:0000313" key="4">
    <source>
        <dbReference type="EMBL" id="CAB4702275.1"/>
    </source>
</evidence>
<reference evidence="8" key="1">
    <citation type="submission" date="2020-05" db="EMBL/GenBank/DDBJ databases">
        <authorList>
            <person name="Chiriac C."/>
            <person name="Salcher M."/>
            <person name="Ghai R."/>
            <person name="Kavagutti S V."/>
        </authorList>
    </citation>
    <scope>NUCLEOTIDE SEQUENCE</scope>
</reference>
<evidence type="ECO:0000259" key="2">
    <source>
        <dbReference type="Pfam" id="PF00817"/>
    </source>
</evidence>
<gene>
    <name evidence="4" type="ORF">UFOPK2656_00131</name>
    <name evidence="5" type="ORF">UFOPK3099_00695</name>
    <name evidence="6" type="ORF">UFOPK3267_02388</name>
    <name evidence="7" type="ORF">UFOPK3651_01981</name>
    <name evidence="8" type="ORF">UFOPK3931_01339</name>
    <name evidence="3" type="ORF">UFOPK4189_02972</name>
</gene>
<dbReference type="PANTHER" id="PTHR35369:SF2">
    <property type="entry name" value="BLR3025 PROTEIN"/>
    <property type="match status" value="1"/>
</dbReference>
<sequence>MAGAHVPRLGVLWCPHWPVVVAGAVAGEPVAVVHANRVIAHSLAAAEAGITIGQRRREAQACCPSVRIEQHDPMRDARVFEQVVRAVGVRVPRLEVTEPGLLTFVARGPARYFGGEAAMAEMLVQTAADALGGTSLSGTSLGVGVADGRFAAVVAARRSSRAGRPLVIEAGQPTTAEFLSRLSVRWLSVVAGVPADVVHLLQRLGMQHLGAFAALPEADVLARFGHVGAFAHRLAGGGDDRLPGTIDPPAGMQVQQVFDEPVHHSDALVFVGRQLAEQLVGALAADGRVCTRLLVTAETEHGEQSERLWYRSSGLSAAAMVERVRWQLDAWAQHEALTAGVMMLRLDPIEVCGDDGVQLGLWGGRTQADEWAVRAVARLVAVAGEQQVLVPAAQGGRQPHDAYTWVPAVTADLLEPAERLAMPAGPWPGRLPSPSPALVHDPAAPLSVVDAAGQVVRVTARGGVSAPPVAVAVGGTVERVQSWAGPWPVEERWWDATRTRRIARFQLLTVSGRLLLAVVERGTWALAAEYA</sequence>
<dbReference type="SUPFAM" id="SSF56672">
    <property type="entry name" value="DNA/RNA polymerases"/>
    <property type="match status" value="1"/>
</dbReference>
<dbReference type="Pfam" id="PF00817">
    <property type="entry name" value="IMS"/>
    <property type="match status" value="1"/>
</dbReference>
<dbReference type="InterPro" id="IPR050356">
    <property type="entry name" value="SulA_CellDiv_inhibitor"/>
</dbReference>
<dbReference type="CDD" id="cd03468">
    <property type="entry name" value="PolY_like"/>
    <property type="match status" value="1"/>
</dbReference>
<dbReference type="EMBL" id="CAFBIY010000166">
    <property type="protein sequence ID" value="CAB4852866.1"/>
    <property type="molecule type" value="Genomic_DNA"/>
</dbReference>
<accession>A0A6J7NDM0</accession>
<evidence type="ECO:0000313" key="7">
    <source>
        <dbReference type="EMBL" id="CAB4938511.1"/>
    </source>
</evidence>
<keyword evidence="1" id="KW-0227">DNA damage</keyword>
<dbReference type="EMBL" id="CAESGF010000026">
    <property type="protein sequence ID" value="CAB4365224.1"/>
    <property type="molecule type" value="Genomic_DNA"/>
</dbReference>
<evidence type="ECO:0000313" key="6">
    <source>
        <dbReference type="EMBL" id="CAB4852866.1"/>
    </source>
</evidence>
<dbReference type="GO" id="GO:0006281">
    <property type="term" value="P:DNA repair"/>
    <property type="evidence" value="ECO:0007669"/>
    <property type="project" value="InterPro"/>
</dbReference>
<dbReference type="PANTHER" id="PTHR35369">
    <property type="entry name" value="BLR3025 PROTEIN-RELATED"/>
    <property type="match status" value="1"/>
</dbReference>
<feature type="domain" description="UmuC" evidence="2">
    <location>
        <begin position="26"/>
        <end position="152"/>
    </location>
</feature>
<organism evidence="8">
    <name type="scientific">freshwater metagenome</name>
    <dbReference type="NCBI Taxonomy" id="449393"/>
    <lineage>
        <taxon>unclassified sequences</taxon>
        <taxon>metagenomes</taxon>
        <taxon>ecological metagenomes</taxon>
    </lineage>
</organism>
<evidence type="ECO:0000256" key="1">
    <source>
        <dbReference type="ARBA" id="ARBA00022763"/>
    </source>
</evidence>
<dbReference type="EMBL" id="CAFBMT010000010">
    <property type="protein sequence ID" value="CAB4938511.1"/>
    <property type="molecule type" value="Genomic_DNA"/>
</dbReference>
<protein>
    <submittedName>
        <fullName evidence="8">Unannotated protein</fullName>
    </submittedName>
</protein>
<dbReference type="EMBL" id="CAFBOL010000029">
    <property type="protein sequence ID" value="CAB4988733.1"/>
    <property type="molecule type" value="Genomic_DNA"/>
</dbReference>
<dbReference type="AlphaFoldDB" id="A0A6J7NDM0"/>
<dbReference type="EMBL" id="CAEZYF010000001">
    <property type="protein sequence ID" value="CAB4702275.1"/>
    <property type="molecule type" value="Genomic_DNA"/>
</dbReference>
<name>A0A6J7NDM0_9ZZZZ</name>
<proteinExistence type="predicted"/>
<dbReference type="InterPro" id="IPR001126">
    <property type="entry name" value="UmuC"/>
</dbReference>
<dbReference type="EMBL" id="CAFAAV010000038">
    <property type="protein sequence ID" value="CAB4810391.1"/>
    <property type="molecule type" value="Genomic_DNA"/>
</dbReference>
<evidence type="ECO:0000313" key="5">
    <source>
        <dbReference type="EMBL" id="CAB4810391.1"/>
    </source>
</evidence>
<dbReference type="InterPro" id="IPR043502">
    <property type="entry name" value="DNA/RNA_pol_sf"/>
</dbReference>
<evidence type="ECO:0000313" key="3">
    <source>
        <dbReference type="EMBL" id="CAB4365224.1"/>
    </source>
</evidence>
<evidence type="ECO:0000313" key="8">
    <source>
        <dbReference type="EMBL" id="CAB4988733.1"/>
    </source>
</evidence>